<evidence type="ECO:0000313" key="3">
    <source>
        <dbReference type="Proteomes" id="UP001358586"/>
    </source>
</evidence>
<keyword evidence="1" id="KW-0732">Signal</keyword>
<feature type="signal peptide" evidence="1">
    <location>
        <begin position="1"/>
        <end position="23"/>
    </location>
</feature>
<gene>
    <name evidence="2" type="ORF">PVK06_030120</name>
</gene>
<organism evidence="2 3">
    <name type="scientific">Gossypium arboreum</name>
    <name type="common">Tree cotton</name>
    <name type="synonym">Gossypium nanking</name>
    <dbReference type="NCBI Taxonomy" id="29729"/>
    <lineage>
        <taxon>Eukaryota</taxon>
        <taxon>Viridiplantae</taxon>
        <taxon>Streptophyta</taxon>
        <taxon>Embryophyta</taxon>
        <taxon>Tracheophyta</taxon>
        <taxon>Spermatophyta</taxon>
        <taxon>Magnoliopsida</taxon>
        <taxon>eudicotyledons</taxon>
        <taxon>Gunneridae</taxon>
        <taxon>Pentapetalae</taxon>
        <taxon>rosids</taxon>
        <taxon>malvids</taxon>
        <taxon>Malvales</taxon>
        <taxon>Malvaceae</taxon>
        <taxon>Malvoideae</taxon>
        <taxon>Gossypium</taxon>
    </lineage>
</organism>
<protein>
    <submittedName>
        <fullName evidence="2">Uncharacterized protein</fullName>
    </submittedName>
</protein>
<sequence length="113" mass="12697">MGGMGFRDLHLLNLALLGRQVWGLMTQQDTLCFKVLSSKYFPDGDVFRYKQSDKPSFTWKSIAKAVDALKEGFIWHCRKDAVDFGAVARDHDGFVLGDAINSGKKLWTLVVLS</sequence>
<name>A0ABR0NMF1_GOSAR</name>
<feature type="chain" id="PRO_5046575821" evidence="1">
    <location>
        <begin position="24"/>
        <end position="113"/>
    </location>
</feature>
<reference evidence="2 3" key="1">
    <citation type="submission" date="2023-03" db="EMBL/GenBank/DDBJ databases">
        <title>WGS of Gossypium arboreum.</title>
        <authorList>
            <person name="Yu D."/>
        </authorList>
    </citation>
    <scope>NUCLEOTIDE SEQUENCE [LARGE SCALE GENOMIC DNA]</scope>
    <source>
        <tissue evidence="2">Leaf</tissue>
    </source>
</reference>
<keyword evidence="3" id="KW-1185">Reference proteome</keyword>
<dbReference type="EMBL" id="JARKNE010000009">
    <property type="protein sequence ID" value="KAK5802520.1"/>
    <property type="molecule type" value="Genomic_DNA"/>
</dbReference>
<dbReference type="Proteomes" id="UP001358586">
    <property type="component" value="Chromosome 9"/>
</dbReference>
<evidence type="ECO:0000256" key="1">
    <source>
        <dbReference type="SAM" id="SignalP"/>
    </source>
</evidence>
<accession>A0ABR0NMF1</accession>
<comment type="caution">
    <text evidence="2">The sequence shown here is derived from an EMBL/GenBank/DDBJ whole genome shotgun (WGS) entry which is preliminary data.</text>
</comment>
<evidence type="ECO:0000313" key="2">
    <source>
        <dbReference type="EMBL" id="KAK5802520.1"/>
    </source>
</evidence>
<proteinExistence type="predicted"/>